<evidence type="ECO:0000313" key="2">
    <source>
        <dbReference type="Proteomes" id="UP000009374"/>
    </source>
</evidence>
<organism evidence="1 2">
    <name type="scientific">Leptospirillum ferrodiazotrophum</name>
    <dbReference type="NCBI Taxonomy" id="412449"/>
    <lineage>
        <taxon>Bacteria</taxon>
        <taxon>Pseudomonadati</taxon>
        <taxon>Nitrospirota</taxon>
        <taxon>Nitrospiria</taxon>
        <taxon>Nitrospirales</taxon>
        <taxon>Nitrospiraceae</taxon>
        <taxon>Leptospirillum</taxon>
    </lineage>
</organism>
<dbReference type="AlphaFoldDB" id="C6I145"/>
<accession>C6I145</accession>
<keyword evidence="2" id="KW-1185">Reference proteome</keyword>
<gene>
    <name evidence="1" type="ORF">UBAL3_96270027</name>
</gene>
<dbReference type="EMBL" id="GG693891">
    <property type="protein sequence ID" value="EES51434.1"/>
    <property type="molecule type" value="Genomic_DNA"/>
</dbReference>
<proteinExistence type="predicted"/>
<dbReference type="Proteomes" id="UP000009374">
    <property type="component" value="Unassembled WGS sequence"/>
</dbReference>
<evidence type="ECO:0000313" key="1">
    <source>
        <dbReference type="EMBL" id="EES51434.1"/>
    </source>
</evidence>
<sequence length="99" mass="11067">MLVPVTFRLTEADRKDLVAQASAAGLSLSEYVRRRALGHPVVSRTDAAMIRELRRHGGLIKHFALSGSLATPEAREALRLLVTLLKELSHDREKDRQPE</sequence>
<name>C6I145_9BACT</name>
<reference evidence="1 2" key="1">
    <citation type="journal article" date="2009" name="Appl. Environ. Microbiol.">
        <title>Community genomic and proteomic analyses of chemoautotrophic iron-oxidizing "Leptospirillum rubarum" (Group II) and "Leptospirillum ferrodiazotrophum" (Group III) bacteria in acid mine drainage biofilms.</title>
        <authorList>
            <person name="Goltsman D.S."/>
            <person name="Denef V.J."/>
            <person name="Singer S.W."/>
            <person name="VerBerkmoes N.C."/>
            <person name="Lefsrud M."/>
            <person name="Mueller R.S."/>
            <person name="Dick G.J."/>
            <person name="Sun C.L."/>
            <person name="Wheeler K.E."/>
            <person name="Zemla A."/>
            <person name="Baker B.J."/>
            <person name="Hauser L."/>
            <person name="Land M."/>
            <person name="Shah M.B."/>
            <person name="Thelen M.P."/>
            <person name="Hettich R.L."/>
            <person name="Banfield J.F."/>
        </authorList>
    </citation>
    <scope>NUCLEOTIDE SEQUENCE [LARGE SCALE GENOMIC DNA]</scope>
</reference>
<dbReference type="InterPro" id="IPR053842">
    <property type="entry name" value="NikA-like"/>
</dbReference>
<protein>
    <submittedName>
        <fullName evidence="1">Uncharacterized protein</fullName>
    </submittedName>
</protein>
<dbReference type="Pfam" id="PF21983">
    <property type="entry name" value="NikA-like"/>
    <property type="match status" value="1"/>
</dbReference>